<comment type="caution">
    <text evidence="1">The sequence shown here is derived from an EMBL/GenBank/DDBJ whole genome shotgun (WGS) entry which is preliminary data.</text>
</comment>
<protein>
    <submittedName>
        <fullName evidence="1">Uncharacterized protein</fullName>
    </submittedName>
</protein>
<sequence length="97" mass="11270">MTITLSAISRQGDDKMAAERAKRSIWKESTVHRPPSPGKICRHDASLCLFIFVEIVYRMRPLVAGLDAIPDVRRNRLRFRSRRALWLVYVYKLGKLT</sequence>
<evidence type="ECO:0000313" key="2">
    <source>
        <dbReference type="Proteomes" id="UP001497472"/>
    </source>
</evidence>
<accession>A0AAV1JF94</accession>
<reference evidence="1 2" key="1">
    <citation type="submission" date="2023-11" db="EMBL/GenBank/DDBJ databases">
        <authorList>
            <person name="Okamura Y."/>
        </authorList>
    </citation>
    <scope>NUCLEOTIDE SEQUENCE [LARGE SCALE GENOMIC DNA]</scope>
</reference>
<dbReference type="Proteomes" id="UP001497472">
    <property type="component" value="Unassembled WGS sequence"/>
</dbReference>
<gene>
    <name evidence="1" type="ORF">LNINA_LOCUS6404</name>
</gene>
<proteinExistence type="predicted"/>
<dbReference type="AlphaFoldDB" id="A0AAV1JF94"/>
<name>A0AAV1JF94_9NEOP</name>
<dbReference type="EMBL" id="CAVLEF010000009">
    <property type="protein sequence ID" value="CAK1546897.1"/>
    <property type="molecule type" value="Genomic_DNA"/>
</dbReference>
<organism evidence="1 2">
    <name type="scientific">Leptosia nina</name>
    <dbReference type="NCBI Taxonomy" id="320188"/>
    <lineage>
        <taxon>Eukaryota</taxon>
        <taxon>Metazoa</taxon>
        <taxon>Ecdysozoa</taxon>
        <taxon>Arthropoda</taxon>
        <taxon>Hexapoda</taxon>
        <taxon>Insecta</taxon>
        <taxon>Pterygota</taxon>
        <taxon>Neoptera</taxon>
        <taxon>Endopterygota</taxon>
        <taxon>Lepidoptera</taxon>
        <taxon>Glossata</taxon>
        <taxon>Ditrysia</taxon>
        <taxon>Papilionoidea</taxon>
        <taxon>Pieridae</taxon>
        <taxon>Pierinae</taxon>
        <taxon>Leptosia</taxon>
    </lineage>
</organism>
<keyword evidence="2" id="KW-1185">Reference proteome</keyword>
<evidence type="ECO:0000313" key="1">
    <source>
        <dbReference type="EMBL" id="CAK1546897.1"/>
    </source>
</evidence>